<proteinExistence type="predicted"/>
<protein>
    <submittedName>
        <fullName evidence="3">Uncharacterized protein</fullName>
    </submittedName>
</protein>
<evidence type="ECO:0000256" key="1">
    <source>
        <dbReference type="SAM" id="Coils"/>
    </source>
</evidence>
<feature type="compositionally biased region" description="Low complexity" evidence="2">
    <location>
        <begin position="491"/>
        <end position="504"/>
    </location>
</feature>
<feature type="region of interest" description="Disordered" evidence="2">
    <location>
        <begin position="1"/>
        <end position="25"/>
    </location>
</feature>
<dbReference type="PANTHER" id="PTHR33701:SF3">
    <property type="entry name" value="TRANSCRIPTIONAL REGULATOR ATRX"/>
    <property type="match status" value="1"/>
</dbReference>
<feature type="compositionally biased region" description="Polar residues" evidence="2">
    <location>
        <begin position="480"/>
        <end position="490"/>
    </location>
</feature>
<organism evidence="3">
    <name type="scientific">Davidia involucrata</name>
    <name type="common">Dove tree</name>
    <dbReference type="NCBI Taxonomy" id="16924"/>
    <lineage>
        <taxon>Eukaryota</taxon>
        <taxon>Viridiplantae</taxon>
        <taxon>Streptophyta</taxon>
        <taxon>Embryophyta</taxon>
        <taxon>Tracheophyta</taxon>
        <taxon>Spermatophyta</taxon>
        <taxon>Magnoliopsida</taxon>
        <taxon>eudicotyledons</taxon>
        <taxon>Gunneridae</taxon>
        <taxon>Pentapetalae</taxon>
        <taxon>asterids</taxon>
        <taxon>Cornales</taxon>
        <taxon>Nyssaceae</taxon>
        <taxon>Davidia</taxon>
    </lineage>
</organism>
<name>A0A5B6ZZ47_DAVIN</name>
<reference evidence="3" key="1">
    <citation type="submission" date="2019-08" db="EMBL/GenBank/DDBJ databases">
        <title>Reference gene set and small RNA set construction with multiple tissues from Davidia involucrata Baill.</title>
        <authorList>
            <person name="Yang H."/>
            <person name="Zhou C."/>
            <person name="Li G."/>
            <person name="Wang J."/>
            <person name="Gao P."/>
            <person name="Wang M."/>
            <person name="Wang R."/>
            <person name="Zhao Y."/>
        </authorList>
    </citation>
    <scope>NUCLEOTIDE SEQUENCE</scope>
    <source>
        <tissue evidence="3">Mixed with DoveR01_LX</tissue>
    </source>
</reference>
<dbReference type="PANTHER" id="PTHR33701">
    <property type="entry name" value="TRANSMEMBRANE PROTEIN"/>
    <property type="match status" value="1"/>
</dbReference>
<sequence>MMQNSPNQQDQDQDQRKDSSMEDSTAMTIEFLRARLLSERSVSRTAKQRADELAKRVVELEEQLKLVSLLRKKAEKATTDVLAILENHGISEFSEEFDSSSDQEVSHCESKVGNNSMKEEESSVTLKERRNYMDQFSGSELESSTLRGRSLSWKNGKGFPHSREKKYMNSSTRRRSSFASIGSASPKRVGKSCRQIGRRETRSAVEELQIDTSMHTPQDNGDSTCSEGFPNCSDIGSEVLRVGSENQAENLLLEGPGSEGLESQRDVTSAGIYLNENGCDKDMESALEHQAQLIGKYEAEERAQREWEEKFGENNSSTPDSCEPGNHSDVTEERDEIKAPAPPSPAGTISSQDQEAKSKMGDVCFTKESSKSHPNGFQPPPSVDMGCLQDKKCSSHPSGFQPTPSVDMGCLQDKKYSSHPSGFQPPPNVDTGSLQDKKCSSMLASESTASEFAFPIAKGNQIKECSESCSPPPPHSSHHNLLSQGSLGNQAASDISSSHAGSSSRNGEEKQRELMLMPHDTSDKLGSVLEALQKAKLSLNHKLNQLPLIEGGSVGKAIEASVPAIRVGDRVEVPVGCAGLFRVPSDFQFEATRANFLGSGSRLSLTNYYPDTAFAPTAGERFITSPFMESKPSVSTDNQFLNIPSSQYMESRSRVSTGKPFFEPRLDVGVPSSSGYISLDPNLDTGVLSSRRFANPTYPFYPDLMPRMPYSGGLSRPFSTGETGMPPADRFSFYDDHTKPNTETGIRPVNRFSFYGDHNKLNLETGMRPVNHGFSFYDDHNKPNLESGIPPANHFPFYDDHNKPNMYR</sequence>
<feature type="region of interest" description="Disordered" evidence="2">
    <location>
        <begin position="304"/>
        <end position="435"/>
    </location>
</feature>
<evidence type="ECO:0000256" key="2">
    <source>
        <dbReference type="SAM" id="MobiDB-lite"/>
    </source>
</evidence>
<feature type="region of interest" description="Disordered" evidence="2">
    <location>
        <begin position="152"/>
        <end position="192"/>
    </location>
</feature>
<keyword evidence="1" id="KW-0175">Coiled coil</keyword>
<dbReference type="AlphaFoldDB" id="A0A5B6ZZ47"/>
<evidence type="ECO:0000313" key="3">
    <source>
        <dbReference type="EMBL" id="MPA48736.1"/>
    </source>
</evidence>
<feature type="coiled-coil region" evidence="1">
    <location>
        <begin position="43"/>
        <end position="77"/>
    </location>
</feature>
<gene>
    <name evidence="3" type="ORF">Din_018177</name>
</gene>
<accession>A0A5B6ZZ47</accession>
<dbReference type="EMBL" id="GHES01018177">
    <property type="protein sequence ID" value="MPA48736.1"/>
    <property type="molecule type" value="Transcribed_RNA"/>
</dbReference>
<feature type="region of interest" description="Disordered" evidence="2">
    <location>
        <begin position="463"/>
        <end position="511"/>
    </location>
</feature>
<feature type="compositionally biased region" description="Polar residues" evidence="2">
    <location>
        <begin position="395"/>
        <end position="404"/>
    </location>
</feature>
<feature type="compositionally biased region" description="Basic and acidic residues" evidence="2">
    <location>
        <begin position="329"/>
        <end position="338"/>
    </location>
</feature>